<dbReference type="EMBL" id="PZZP01000002">
    <property type="protein sequence ID" value="PTM56901.1"/>
    <property type="molecule type" value="Genomic_DNA"/>
</dbReference>
<keyword evidence="3 6" id="KW-0489">Methyltransferase</keyword>
<evidence type="ECO:0000256" key="3">
    <source>
        <dbReference type="ARBA" id="ARBA00022603"/>
    </source>
</evidence>
<dbReference type="Pfam" id="PF02527">
    <property type="entry name" value="GidB"/>
    <property type="match status" value="1"/>
</dbReference>
<feature type="binding site" evidence="6">
    <location>
        <position position="150"/>
    </location>
    <ligand>
        <name>S-adenosyl-L-methionine</name>
        <dbReference type="ChEBI" id="CHEBI:59789"/>
    </ligand>
</feature>
<protein>
    <recommendedName>
        <fullName evidence="6">Ribosomal RNA small subunit methyltransferase G</fullName>
        <ecNumber evidence="6">2.1.1.-</ecNumber>
    </recommendedName>
    <alternativeName>
        <fullName evidence="6">16S rRNA 7-methylguanosine methyltransferase</fullName>
        <shortName evidence="6">16S rRNA m7G methyltransferase</shortName>
    </alternativeName>
</protein>
<gene>
    <name evidence="6" type="primary">rsmG</name>
    <name evidence="8" type="ORF">C8J48_3229</name>
</gene>
<feature type="region of interest" description="Disordered" evidence="7">
    <location>
        <begin position="221"/>
        <end position="242"/>
    </location>
</feature>
<organism evidence="8 9">
    <name type="scientific">Desmospora activa DSM 45169</name>
    <dbReference type="NCBI Taxonomy" id="1121389"/>
    <lineage>
        <taxon>Bacteria</taxon>
        <taxon>Bacillati</taxon>
        <taxon>Bacillota</taxon>
        <taxon>Bacilli</taxon>
        <taxon>Bacillales</taxon>
        <taxon>Thermoactinomycetaceae</taxon>
        <taxon>Desmospora</taxon>
    </lineage>
</organism>
<dbReference type="GO" id="GO:0005829">
    <property type="term" value="C:cytosol"/>
    <property type="evidence" value="ECO:0007669"/>
    <property type="project" value="TreeGrafter"/>
</dbReference>
<keyword evidence="4 6" id="KW-0808">Transferase</keyword>
<evidence type="ECO:0000256" key="6">
    <source>
        <dbReference type="HAMAP-Rule" id="MF_00074"/>
    </source>
</evidence>
<dbReference type="AlphaFoldDB" id="A0A2T4Z4S5"/>
<dbReference type="OrthoDB" id="9808773at2"/>
<dbReference type="PANTHER" id="PTHR31760">
    <property type="entry name" value="S-ADENOSYL-L-METHIONINE-DEPENDENT METHYLTRANSFERASES SUPERFAMILY PROTEIN"/>
    <property type="match status" value="1"/>
</dbReference>
<proteinExistence type="inferred from homology"/>
<comment type="caution">
    <text evidence="8">The sequence shown here is derived from an EMBL/GenBank/DDBJ whole genome shotgun (WGS) entry which is preliminary data.</text>
</comment>
<dbReference type="FunFam" id="3.40.50.150:FF:000041">
    <property type="entry name" value="Ribosomal RNA small subunit methyltransferase G"/>
    <property type="match status" value="1"/>
</dbReference>
<dbReference type="PIRSF" id="PIRSF003078">
    <property type="entry name" value="GidB"/>
    <property type="match status" value="1"/>
</dbReference>
<evidence type="ECO:0000256" key="4">
    <source>
        <dbReference type="ARBA" id="ARBA00022679"/>
    </source>
</evidence>
<comment type="caution">
    <text evidence="6">Lacks conserved residue(s) required for the propagation of feature annotation.</text>
</comment>
<keyword evidence="9" id="KW-1185">Reference proteome</keyword>
<feature type="binding site" evidence="6">
    <location>
        <begin position="131"/>
        <end position="132"/>
    </location>
    <ligand>
        <name>S-adenosyl-L-methionine</name>
        <dbReference type="ChEBI" id="CHEBI:59789"/>
    </ligand>
</feature>
<evidence type="ECO:0000256" key="1">
    <source>
        <dbReference type="ARBA" id="ARBA00022490"/>
    </source>
</evidence>
<evidence type="ECO:0000313" key="8">
    <source>
        <dbReference type="EMBL" id="PTM56901.1"/>
    </source>
</evidence>
<reference evidence="8 9" key="1">
    <citation type="submission" date="2018-04" db="EMBL/GenBank/DDBJ databases">
        <title>Genomic Encyclopedia of Archaeal and Bacterial Type Strains, Phase II (KMG-II): from individual species to whole genera.</title>
        <authorList>
            <person name="Goeker M."/>
        </authorList>
    </citation>
    <scope>NUCLEOTIDE SEQUENCE [LARGE SCALE GENOMIC DNA]</scope>
    <source>
        <strain evidence="8 9">DSM 45169</strain>
    </source>
</reference>
<evidence type="ECO:0000313" key="9">
    <source>
        <dbReference type="Proteomes" id="UP000241639"/>
    </source>
</evidence>
<sequence length="242" mass="27314">MSEQAEWLAQAVEEAWSLSLTSHQREQFEQYGRHLLEWNQRINLTAITSSEVIYIKHFYDSLTMIDAVPMQRVRSLVDVGTGAGFPGIPLKIVFPDLQLVLVDSLRKRVQFLQETVELLGLKGVQTVHGRAEEVARERRYREQLDVATARAVAKLNVLAEYCLPFVCTGGWFVALKGAEIETEIQGAKRALRTLGGKEDFTVIPCSLPQEAGMRHLVVVSKERSTPRTYPRKAGTPQRKPLE</sequence>
<comment type="similarity">
    <text evidence="6">Belongs to the methyltransferase superfamily. RNA methyltransferase RsmG family.</text>
</comment>
<dbReference type="InterPro" id="IPR029063">
    <property type="entry name" value="SAM-dependent_MTases_sf"/>
</dbReference>
<keyword evidence="2 6" id="KW-0698">rRNA processing</keyword>
<feature type="binding site" evidence="6">
    <location>
        <position position="80"/>
    </location>
    <ligand>
        <name>S-adenosyl-L-methionine</name>
        <dbReference type="ChEBI" id="CHEBI:59789"/>
    </ligand>
</feature>
<name>A0A2T4Z4S5_9BACL</name>
<dbReference type="GO" id="GO:0070043">
    <property type="term" value="F:rRNA (guanine-N7-)-methyltransferase activity"/>
    <property type="evidence" value="ECO:0007669"/>
    <property type="project" value="UniProtKB-UniRule"/>
</dbReference>
<keyword evidence="1 6" id="KW-0963">Cytoplasm</keyword>
<comment type="subcellular location">
    <subcellularLocation>
        <location evidence="6">Cytoplasm</location>
    </subcellularLocation>
</comment>
<evidence type="ECO:0000256" key="5">
    <source>
        <dbReference type="ARBA" id="ARBA00022691"/>
    </source>
</evidence>
<evidence type="ECO:0000256" key="7">
    <source>
        <dbReference type="SAM" id="MobiDB-lite"/>
    </source>
</evidence>
<dbReference type="InterPro" id="IPR003682">
    <property type="entry name" value="rRNA_ssu_MeTfrase_G"/>
</dbReference>
<dbReference type="HAMAP" id="MF_00074">
    <property type="entry name" value="16SrRNA_methyltr_G"/>
    <property type="match status" value="1"/>
</dbReference>
<feature type="binding site" evidence="6">
    <location>
        <position position="85"/>
    </location>
    <ligand>
        <name>S-adenosyl-L-methionine</name>
        <dbReference type="ChEBI" id="CHEBI:59789"/>
    </ligand>
</feature>
<dbReference type="EC" id="2.1.1.-" evidence="6"/>
<keyword evidence="5 6" id="KW-0949">S-adenosyl-L-methionine</keyword>
<dbReference type="Proteomes" id="UP000241639">
    <property type="component" value="Unassembled WGS sequence"/>
</dbReference>
<evidence type="ECO:0000256" key="2">
    <source>
        <dbReference type="ARBA" id="ARBA00022552"/>
    </source>
</evidence>
<dbReference type="SUPFAM" id="SSF53335">
    <property type="entry name" value="S-adenosyl-L-methionine-dependent methyltransferases"/>
    <property type="match status" value="1"/>
</dbReference>
<dbReference type="PANTHER" id="PTHR31760:SF0">
    <property type="entry name" value="S-ADENOSYL-L-METHIONINE-DEPENDENT METHYLTRANSFERASES SUPERFAMILY PROTEIN"/>
    <property type="match status" value="1"/>
</dbReference>
<comment type="function">
    <text evidence="6">Specifically methylates the N7 position of guanine in position 535 of 16S rRNA.</text>
</comment>
<dbReference type="NCBIfam" id="TIGR00138">
    <property type="entry name" value="rsmG_gidB"/>
    <property type="match status" value="1"/>
</dbReference>
<dbReference type="RefSeq" id="WP_107728187.1">
    <property type="nucleotide sequence ID" value="NZ_PZZP01000002.1"/>
</dbReference>
<dbReference type="Gene3D" id="3.40.50.150">
    <property type="entry name" value="Vaccinia Virus protein VP39"/>
    <property type="match status" value="1"/>
</dbReference>
<accession>A0A2T4Z4S5</accession>